<evidence type="ECO:0000313" key="1">
    <source>
        <dbReference type="EMBL" id="OEE38262.1"/>
    </source>
</evidence>
<gene>
    <name evidence="1" type="ORF">A1QO_02475</name>
</gene>
<reference evidence="1 2" key="1">
    <citation type="journal article" date="2012" name="Science">
        <title>Ecological populations of bacteria act as socially cohesive units of antibiotic production and resistance.</title>
        <authorList>
            <person name="Cordero O.X."/>
            <person name="Wildschutte H."/>
            <person name="Kirkup B."/>
            <person name="Proehl S."/>
            <person name="Ngo L."/>
            <person name="Hussain F."/>
            <person name="Le Roux F."/>
            <person name="Mincer T."/>
            <person name="Polz M.F."/>
        </authorList>
    </citation>
    <scope>NUCLEOTIDE SEQUENCE [LARGE SCALE GENOMIC DNA]</scope>
    <source>
        <strain evidence="1 2">ZF-129</strain>
    </source>
</reference>
<protein>
    <submittedName>
        <fullName evidence="1">Uncharacterized protein</fullName>
    </submittedName>
</protein>
<dbReference type="EMBL" id="AJYQ02000002">
    <property type="protein sequence ID" value="OEE38262.1"/>
    <property type="molecule type" value="Genomic_DNA"/>
</dbReference>
<comment type="caution">
    <text evidence="1">The sequence shown here is derived from an EMBL/GenBank/DDBJ whole genome shotgun (WGS) entry which is preliminary data.</text>
</comment>
<dbReference type="Proteomes" id="UP000094741">
    <property type="component" value="Unassembled WGS sequence"/>
</dbReference>
<sequence length="135" mass="15123">MNSCGCLKKKIVKGLAAKRTVSIQSGEKLHQLLVVRFLEKLPRQGNIYECVCDCGSIRNTRASKLKSGDTKRCGRQCSLKAQTPRNITSQWSLNECRANAFLFNGSAEWKKGSHAFYVAIQTPGWFGLCIKHMQN</sequence>
<dbReference type="RefSeq" id="WP_026027060.1">
    <property type="nucleotide sequence ID" value="NZ_AJYQ02000002.1"/>
</dbReference>
<dbReference type="AlphaFoldDB" id="A0A1E5BK85"/>
<organism evidence="1 2">
    <name type="scientific">Vibrio genomosp. F10 str. ZF-129</name>
    <dbReference type="NCBI Taxonomy" id="1187848"/>
    <lineage>
        <taxon>Bacteria</taxon>
        <taxon>Pseudomonadati</taxon>
        <taxon>Pseudomonadota</taxon>
        <taxon>Gammaproteobacteria</taxon>
        <taxon>Vibrionales</taxon>
        <taxon>Vibrionaceae</taxon>
        <taxon>Vibrio</taxon>
    </lineage>
</organism>
<proteinExistence type="predicted"/>
<name>A0A1E5BK85_9VIBR</name>
<evidence type="ECO:0000313" key="2">
    <source>
        <dbReference type="Proteomes" id="UP000094741"/>
    </source>
</evidence>
<accession>A0A1E5BK85</accession>
<dbReference type="STRING" id="1187848.A1QO_02475"/>
<dbReference type="OrthoDB" id="552713at2"/>